<dbReference type="AlphaFoldDB" id="A0A4Q0XVA3"/>
<keyword evidence="1" id="KW-0812">Transmembrane</keyword>
<evidence type="ECO:0000313" key="2">
    <source>
        <dbReference type="EMBL" id="RXJ60504.1"/>
    </source>
</evidence>
<feature type="transmembrane region" description="Helical" evidence="1">
    <location>
        <begin position="21"/>
        <end position="40"/>
    </location>
</feature>
<dbReference type="Proteomes" id="UP000290657">
    <property type="component" value="Unassembled WGS sequence"/>
</dbReference>
<protein>
    <submittedName>
        <fullName evidence="2">Uncharacterized protein</fullName>
    </submittedName>
</protein>
<name>A0A4Q0XVA3_9BACT</name>
<accession>A0A4Q0XVA3</accession>
<keyword evidence="3" id="KW-1185">Reference proteome</keyword>
<keyword evidence="1" id="KW-1133">Transmembrane helix</keyword>
<evidence type="ECO:0000313" key="3">
    <source>
        <dbReference type="Proteomes" id="UP000290657"/>
    </source>
</evidence>
<reference evidence="2 3" key="1">
    <citation type="submission" date="2017-10" db="EMBL/GenBank/DDBJ databases">
        <title>Genomics of the genus Arcobacter.</title>
        <authorList>
            <person name="Perez-Cataluna A."/>
            <person name="Figueras M.J."/>
        </authorList>
    </citation>
    <scope>NUCLEOTIDE SEQUENCE [LARGE SCALE GENOMIC DNA]</scope>
    <source>
        <strain evidence="2 3">CECT 8987</strain>
    </source>
</reference>
<gene>
    <name evidence="2" type="ORF">CRV04_00370</name>
</gene>
<proteinExistence type="predicted"/>
<evidence type="ECO:0000256" key="1">
    <source>
        <dbReference type="SAM" id="Phobius"/>
    </source>
</evidence>
<keyword evidence="1" id="KW-0472">Membrane</keyword>
<comment type="caution">
    <text evidence="2">The sequence shown here is derived from an EMBL/GenBank/DDBJ whole genome shotgun (WGS) entry which is preliminary data.</text>
</comment>
<dbReference type="RefSeq" id="WP_128994639.1">
    <property type="nucleotide sequence ID" value="NZ_PDKN01000001.1"/>
</dbReference>
<dbReference type="EMBL" id="PDKN01000001">
    <property type="protein sequence ID" value="RXJ60504.1"/>
    <property type="molecule type" value="Genomic_DNA"/>
</dbReference>
<organism evidence="2 3">
    <name type="scientific">Candidatus Marinarcus aquaticus</name>
    <dbReference type="NCBI Taxonomy" id="2044504"/>
    <lineage>
        <taxon>Bacteria</taxon>
        <taxon>Pseudomonadati</taxon>
        <taxon>Campylobacterota</taxon>
        <taxon>Epsilonproteobacteria</taxon>
        <taxon>Campylobacterales</taxon>
        <taxon>Arcobacteraceae</taxon>
        <taxon>Candidatus Marinarcus</taxon>
    </lineage>
</organism>
<sequence length="365" mass="41978">MESFEERVHKELKSKNINNKNYLWLITFLICAVSITYYSYTHQTGVIAKQSIEKEFTVKNQETLQELFKEHLSNPERRYQNEEKEQSLYDSAAMIVQPQLPEHEQMLEEDPTFDAHKGPEVEVNDEQIAQADIPLTSPEVQQEQSNMATDTAIAKVEEQNRLTTLPAVQQPQIKVSQQEAVIEHPIQETSQNNSKVLALPNEKEAVIEKVIQKDSPEVPKTVAIVTAPIELKEPIQKKVDETAIQKEEIAFVEEPQRDFELIKCYNLKSNESELTIICQDKISSFLQEHKSASKFEVIGIIDLVDEKDVINDTKYKNVYILGEDRVKKAKAFIQKNLGDKVSILEQNYTLKTELEYRGVVIRAYN</sequence>